<evidence type="ECO:0000313" key="11">
    <source>
        <dbReference type="Proteomes" id="UP000037822"/>
    </source>
</evidence>
<keyword evidence="5 8" id="KW-0677">Repeat</keyword>
<evidence type="ECO:0000256" key="6">
    <source>
        <dbReference type="ARBA" id="ARBA00023098"/>
    </source>
</evidence>
<dbReference type="Gene3D" id="1.20.1180.10">
    <property type="entry name" value="Udp N-acetylglucosamine O-acyltransferase, C-terminal domain"/>
    <property type="match status" value="1"/>
</dbReference>
<organism evidence="10 11">
    <name type="scientific">Bosea vaviloviae</name>
    <dbReference type="NCBI Taxonomy" id="1526658"/>
    <lineage>
        <taxon>Bacteria</taxon>
        <taxon>Pseudomonadati</taxon>
        <taxon>Pseudomonadota</taxon>
        <taxon>Alphaproteobacteria</taxon>
        <taxon>Hyphomicrobiales</taxon>
        <taxon>Boseaceae</taxon>
        <taxon>Bosea</taxon>
    </lineage>
</organism>
<keyword evidence="3 8" id="KW-0441">Lipid A biosynthesis</keyword>
<keyword evidence="2 8" id="KW-0444">Lipid biosynthesis</keyword>
<dbReference type="InterPro" id="IPR018357">
    <property type="entry name" value="Hexapep_transf_CS"/>
</dbReference>
<feature type="domain" description="UDP N-acetylglucosamine O-acyltransferase C-terminal" evidence="9">
    <location>
        <begin position="177"/>
        <end position="259"/>
    </location>
</feature>
<dbReference type="RefSeq" id="WP_054207950.1">
    <property type="nucleotide sequence ID" value="NZ_LGSZ01000022.1"/>
</dbReference>
<keyword evidence="7 8" id="KW-0012">Acyltransferase</keyword>
<dbReference type="PROSITE" id="PS00101">
    <property type="entry name" value="HEXAPEP_TRANSFERASES"/>
    <property type="match status" value="2"/>
</dbReference>
<dbReference type="InterPro" id="IPR010137">
    <property type="entry name" value="Lipid_A_LpxA"/>
</dbReference>
<evidence type="ECO:0000313" key="10">
    <source>
        <dbReference type="EMBL" id="KPH82287.1"/>
    </source>
</evidence>
<dbReference type="SUPFAM" id="SSF51161">
    <property type="entry name" value="Trimeric LpxA-like enzymes"/>
    <property type="match status" value="1"/>
</dbReference>
<keyword evidence="4 8" id="KW-0808">Transferase</keyword>
<comment type="function">
    <text evidence="8">Involved in the biosynthesis of lipid A, a phosphorylated glycolipid that anchors the lipopolysaccharide to the outer membrane of the cell.</text>
</comment>
<dbReference type="Pfam" id="PF00132">
    <property type="entry name" value="Hexapep"/>
    <property type="match status" value="1"/>
</dbReference>
<dbReference type="OrthoDB" id="9807278at2"/>
<comment type="similarity">
    <text evidence="8">Belongs to the transferase hexapeptide repeat family. LpxA subfamily.</text>
</comment>
<name>A0A0N0MCJ9_9HYPH</name>
<dbReference type="Gene3D" id="2.160.10.10">
    <property type="entry name" value="Hexapeptide repeat proteins"/>
    <property type="match status" value="1"/>
</dbReference>
<dbReference type="GO" id="GO:0008780">
    <property type="term" value="F:acyl-[acyl-carrier-protein]-UDP-N-acetylglucosamine O-acyltransferase activity"/>
    <property type="evidence" value="ECO:0007669"/>
    <property type="project" value="UniProtKB-UniRule"/>
</dbReference>
<dbReference type="PATRIC" id="fig|1526658.3.peg.3381"/>
<comment type="subunit">
    <text evidence="8">Homotrimer.</text>
</comment>
<dbReference type="PANTHER" id="PTHR43480">
    <property type="entry name" value="ACYL-[ACYL-CARRIER-PROTEIN]--UDP-N-ACETYLGLUCOSAMINE O-ACYLTRANSFERASE"/>
    <property type="match status" value="1"/>
</dbReference>
<keyword evidence="1 8" id="KW-0963">Cytoplasm</keyword>
<dbReference type="Proteomes" id="UP000037822">
    <property type="component" value="Unassembled WGS sequence"/>
</dbReference>
<dbReference type="PANTHER" id="PTHR43480:SF1">
    <property type="entry name" value="ACYL-[ACYL-CARRIER-PROTEIN]--UDP-N-ACETYLGLUCOSAMINE O-ACYLTRANSFERASE, MITOCHONDRIAL-RELATED"/>
    <property type="match status" value="1"/>
</dbReference>
<comment type="catalytic activity">
    <reaction evidence="8">
        <text>a (3R)-hydroxyacyl-[ACP] + UDP-N-acetyl-alpha-D-glucosamine = a UDP-3-O-[(3R)-3-hydroxyacyl]-N-acetyl-alpha-D-glucosamine + holo-[ACP]</text>
        <dbReference type="Rhea" id="RHEA:67812"/>
        <dbReference type="Rhea" id="RHEA-COMP:9685"/>
        <dbReference type="Rhea" id="RHEA-COMP:9945"/>
        <dbReference type="ChEBI" id="CHEBI:57705"/>
        <dbReference type="ChEBI" id="CHEBI:64479"/>
        <dbReference type="ChEBI" id="CHEBI:78827"/>
        <dbReference type="ChEBI" id="CHEBI:173225"/>
        <dbReference type="EC" id="2.3.1.129"/>
    </reaction>
</comment>
<gene>
    <name evidence="8" type="primary">lpxA</name>
    <name evidence="10" type="ORF">AE618_05190</name>
</gene>
<evidence type="ECO:0000259" key="9">
    <source>
        <dbReference type="Pfam" id="PF13720"/>
    </source>
</evidence>
<evidence type="ECO:0000256" key="2">
    <source>
        <dbReference type="ARBA" id="ARBA00022516"/>
    </source>
</evidence>
<evidence type="ECO:0000256" key="3">
    <source>
        <dbReference type="ARBA" id="ARBA00022556"/>
    </source>
</evidence>
<dbReference type="GO" id="GO:0016020">
    <property type="term" value="C:membrane"/>
    <property type="evidence" value="ECO:0007669"/>
    <property type="project" value="GOC"/>
</dbReference>
<evidence type="ECO:0000256" key="5">
    <source>
        <dbReference type="ARBA" id="ARBA00022737"/>
    </source>
</evidence>
<dbReference type="GO" id="GO:0009245">
    <property type="term" value="P:lipid A biosynthetic process"/>
    <property type="evidence" value="ECO:0007669"/>
    <property type="project" value="UniProtKB-UniRule"/>
</dbReference>
<dbReference type="CDD" id="cd03351">
    <property type="entry name" value="LbH_UDP-GlcNAc_AT"/>
    <property type="match status" value="1"/>
</dbReference>
<dbReference type="AlphaFoldDB" id="A0A0N0MCJ9"/>
<dbReference type="UniPathway" id="UPA00359">
    <property type="reaction ID" value="UER00477"/>
</dbReference>
<dbReference type="NCBIfam" id="NF003657">
    <property type="entry name" value="PRK05289.1"/>
    <property type="match status" value="1"/>
</dbReference>
<dbReference type="EC" id="2.3.1.129" evidence="8"/>
<dbReference type="InterPro" id="IPR001451">
    <property type="entry name" value="Hexapep"/>
</dbReference>
<sequence length="269" mass="28618">MSSSIHPMSVVDPAARIGDGVTIGPFCTVGPDVVLAEGVELISHVAIAGRTTVGARTKIYPFASIGHPPQDVKYKGEPSTLTIGIDCLIREGVTMNPGTEGGGMTTTIGDRCFFLANSHVAHDTSIGDNVIFSNNVMCAGHVKVGNFVIVGGGTGLHQFIRVGDHAFIGGGAGVMHDVIPFGMVRDNPAHLAGLNLVGLRRRGFTREQIHELRRAYRLLFADEGTLSERVEDVASEFAAHPLIHEILDFIRVGGERAICVPHDVNAPDR</sequence>
<dbReference type="EMBL" id="LGSZ01000022">
    <property type="protein sequence ID" value="KPH82287.1"/>
    <property type="molecule type" value="Genomic_DNA"/>
</dbReference>
<evidence type="ECO:0000256" key="1">
    <source>
        <dbReference type="ARBA" id="ARBA00022490"/>
    </source>
</evidence>
<protein>
    <recommendedName>
        <fullName evidence="8">Acyl-[acyl-carrier-protein]--UDP-N-acetylglucosamine O-acyltransferase</fullName>
        <shortName evidence="8">UDP-N-acetylglucosamine acyltransferase</shortName>
        <ecNumber evidence="8">2.3.1.129</ecNumber>
    </recommendedName>
</protein>
<keyword evidence="11" id="KW-1185">Reference proteome</keyword>
<evidence type="ECO:0000256" key="4">
    <source>
        <dbReference type="ARBA" id="ARBA00022679"/>
    </source>
</evidence>
<dbReference type="Pfam" id="PF13720">
    <property type="entry name" value="Acetyltransf_11"/>
    <property type="match status" value="1"/>
</dbReference>
<dbReference type="GO" id="GO:0005737">
    <property type="term" value="C:cytoplasm"/>
    <property type="evidence" value="ECO:0007669"/>
    <property type="project" value="UniProtKB-SubCell"/>
</dbReference>
<dbReference type="HAMAP" id="MF_00387">
    <property type="entry name" value="LpxA"/>
    <property type="match status" value="1"/>
</dbReference>
<evidence type="ECO:0000256" key="7">
    <source>
        <dbReference type="ARBA" id="ARBA00023315"/>
    </source>
</evidence>
<dbReference type="PIRSF" id="PIRSF000456">
    <property type="entry name" value="UDP-GlcNAc_acltr"/>
    <property type="match status" value="1"/>
</dbReference>
<accession>A0A0N0MCJ9</accession>
<dbReference type="InterPro" id="IPR011004">
    <property type="entry name" value="Trimer_LpxA-like_sf"/>
</dbReference>
<comment type="subcellular location">
    <subcellularLocation>
        <location evidence="8">Cytoplasm</location>
    </subcellularLocation>
</comment>
<keyword evidence="6 8" id="KW-0443">Lipid metabolism</keyword>
<dbReference type="InterPro" id="IPR037157">
    <property type="entry name" value="Acetyltransf_C_sf"/>
</dbReference>
<proteinExistence type="inferred from homology"/>
<reference evidence="10 11" key="1">
    <citation type="submission" date="2015-07" db="EMBL/GenBank/DDBJ databases">
        <title>Whole genome sequencing of Bosea vaviloviae isolated from cave pool.</title>
        <authorList>
            <person name="Tan N.E.H."/>
            <person name="Lee Y.P."/>
            <person name="Gan H.M."/>
            <person name="Barton H."/>
            <person name="Savka M.A."/>
        </authorList>
    </citation>
    <scope>NUCLEOTIDE SEQUENCE [LARGE SCALE GENOMIC DNA]</scope>
    <source>
        <strain evidence="10 11">SD260</strain>
    </source>
</reference>
<comment type="pathway">
    <text evidence="8">Glycolipid biosynthesis; lipid IV(A) biosynthesis; lipid IV(A) from (3R)-3-hydroxytetradecanoyl-[acyl-carrier-protein] and UDP-N-acetyl-alpha-D-glucosamine: step 1/6.</text>
</comment>
<dbReference type="InterPro" id="IPR029098">
    <property type="entry name" value="Acetyltransf_C"/>
</dbReference>
<dbReference type="NCBIfam" id="TIGR01852">
    <property type="entry name" value="lipid_A_lpxA"/>
    <property type="match status" value="1"/>
</dbReference>
<comment type="caution">
    <text evidence="10">The sequence shown here is derived from an EMBL/GenBank/DDBJ whole genome shotgun (WGS) entry which is preliminary data.</text>
</comment>
<evidence type="ECO:0000256" key="8">
    <source>
        <dbReference type="HAMAP-Rule" id="MF_00387"/>
    </source>
</evidence>